<keyword evidence="1" id="KW-0812">Transmembrane</keyword>
<evidence type="ECO:0000313" key="4">
    <source>
        <dbReference type="Proteomes" id="UP000631114"/>
    </source>
</evidence>
<dbReference type="OrthoDB" id="1731188at2759"/>
<dbReference type="GO" id="GO:0005886">
    <property type="term" value="C:plasma membrane"/>
    <property type="evidence" value="ECO:0007669"/>
    <property type="project" value="TreeGrafter"/>
</dbReference>
<name>A0A835IX84_9MAGN</name>
<keyword evidence="1" id="KW-1133">Transmembrane helix</keyword>
<sequence>MNNRSLTSGPLNGLREEERVVRKSFDRLWIRHLLFLQAAIIVVGAEESKWAYPWQVLRNRDTRFRVLSVFITRAGLRLFQSLLDFFTQYGLVSSETRRLGLRMVLKSVVAAVWTATFVVIYGLVWRGSSKAEVMQKVFLIAAPVYLLPQVLLAKVLLVLPWVQNFLEETNWRIFNVVTETRIFVGRGLNEGIVDSMEHSVFWILILAAKFSFSFYFQIMPRSELKAIWKLKRIDYDWLELFVEAKVSVFCNLFAEIDYSIRIQKFTEIYKTIAVQQIHAKLISLVDFLDKPKKYLNKLVNTLQALYEVLIRRFPKVKRTSEQLKEDGLAPLSPATNSSWLFENSIKLPNIENATFYRQVHHVRISLTSRDSRVNVPINLESRRHVAFFSNSLFVNIPHAPQVEKMMAFSVLTPYYNKEVLYNKEQLRTESEDGVSTLFYRQKIDDDEWINFLERMRRVGTVYENEIGNNKLKDLRFWASYRDQTLLVL</sequence>
<feature type="transmembrane region" description="Helical" evidence="1">
    <location>
        <begin position="137"/>
        <end position="162"/>
    </location>
</feature>
<keyword evidence="1" id="KW-0472">Membrane</keyword>
<organism evidence="3 4">
    <name type="scientific">Coptis chinensis</name>
    <dbReference type="NCBI Taxonomy" id="261450"/>
    <lineage>
        <taxon>Eukaryota</taxon>
        <taxon>Viridiplantae</taxon>
        <taxon>Streptophyta</taxon>
        <taxon>Embryophyta</taxon>
        <taxon>Tracheophyta</taxon>
        <taxon>Spermatophyta</taxon>
        <taxon>Magnoliopsida</taxon>
        <taxon>Ranunculales</taxon>
        <taxon>Ranunculaceae</taxon>
        <taxon>Coptidoideae</taxon>
        <taxon>Coptis</taxon>
    </lineage>
</organism>
<dbReference type="Pfam" id="PF02364">
    <property type="entry name" value="Glucan_synthase"/>
    <property type="match status" value="1"/>
</dbReference>
<feature type="transmembrane region" description="Helical" evidence="1">
    <location>
        <begin position="199"/>
        <end position="218"/>
    </location>
</feature>
<dbReference type="GO" id="GO:0000148">
    <property type="term" value="C:1,3-beta-D-glucan synthase complex"/>
    <property type="evidence" value="ECO:0007669"/>
    <property type="project" value="InterPro"/>
</dbReference>
<proteinExistence type="predicted"/>
<gene>
    <name evidence="3" type="ORF">IFM89_009205</name>
</gene>
<dbReference type="GO" id="GO:0003843">
    <property type="term" value="F:1,3-beta-D-glucan synthase activity"/>
    <property type="evidence" value="ECO:0007669"/>
    <property type="project" value="InterPro"/>
</dbReference>
<reference evidence="3 4" key="1">
    <citation type="submission" date="2020-10" db="EMBL/GenBank/DDBJ databases">
        <title>The Coptis chinensis genome and diversification of protoberbering-type alkaloids.</title>
        <authorList>
            <person name="Wang B."/>
            <person name="Shu S."/>
            <person name="Song C."/>
            <person name="Liu Y."/>
        </authorList>
    </citation>
    <scope>NUCLEOTIDE SEQUENCE [LARGE SCALE GENOMIC DNA]</scope>
    <source>
        <strain evidence="3">HL-2020</strain>
        <tissue evidence="3">Leaf</tissue>
    </source>
</reference>
<dbReference type="PANTHER" id="PTHR12741">
    <property type="entry name" value="LYST-INTERACTING PROTEIN LIP5 DOPAMINE RESPONSIVE PROTEIN DRG-1"/>
    <property type="match status" value="1"/>
</dbReference>
<dbReference type="GO" id="GO:0006075">
    <property type="term" value="P:(1-&gt;3)-beta-D-glucan biosynthetic process"/>
    <property type="evidence" value="ECO:0007669"/>
    <property type="project" value="InterPro"/>
</dbReference>
<evidence type="ECO:0000259" key="2">
    <source>
        <dbReference type="Pfam" id="PF02364"/>
    </source>
</evidence>
<feature type="transmembrane region" description="Helical" evidence="1">
    <location>
        <begin position="103"/>
        <end position="125"/>
    </location>
</feature>
<feature type="domain" description="Glycosyl transferase 48" evidence="2">
    <location>
        <begin position="375"/>
        <end position="469"/>
    </location>
</feature>
<evidence type="ECO:0000256" key="1">
    <source>
        <dbReference type="SAM" id="Phobius"/>
    </source>
</evidence>
<keyword evidence="4" id="KW-1185">Reference proteome</keyword>
<protein>
    <recommendedName>
        <fullName evidence="2">Glycosyl transferase 48 domain-containing protein</fullName>
    </recommendedName>
</protein>
<dbReference type="AlphaFoldDB" id="A0A835IX84"/>
<evidence type="ECO:0000313" key="3">
    <source>
        <dbReference type="EMBL" id="KAF9624297.1"/>
    </source>
</evidence>
<comment type="caution">
    <text evidence="3">The sequence shown here is derived from an EMBL/GenBank/DDBJ whole genome shotgun (WGS) entry which is preliminary data.</text>
</comment>
<dbReference type="PANTHER" id="PTHR12741:SF7">
    <property type="entry name" value="CALLOSE SYNTHASE 12"/>
    <property type="match status" value="1"/>
</dbReference>
<dbReference type="Proteomes" id="UP000631114">
    <property type="component" value="Unassembled WGS sequence"/>
</dbReference>
<dbReference type="InterPro" id="IPR003440">
    <property type="entry name" value="Glyco_trans_48_dom"/>
</dbReference>
<accession>A0A835IX84</accession>
<dbReference type="EMBL" id="JADFTS010000001">
    <property type="protein sequence ID" value="KAF9624297.1"/>
    <property type="molecule type" value="Genomic_DNA"/>
</dbReference>